<feature type="region of interest" description="Disordered" evidence="1">
    <location>
        <begin position="1"/>
        <end position="35"/>
    </location>
</feature>
<dbReference type="EMBL" id="BMAT01002526">
    <property type="protein sequence ID" value="GFS08485.1"/>
    <property type="molecule type" value="Genomic_DNA"/>
</dbReference>
<keyword evidence="3" id="KW-1185">Reference proteome</keyword>
<proteinExistence type="predicted"/>
<dbReference type="AlphaFoldDB" id="A0AAV4IG30"/>
<dbReference type="Gene3D" id="2.20.100.10">
    <property type="entry name" value="Thrombospondin type-1 (TSP1) repeat"/>
    <property type="match status" value="1"/>
</dbReference>
<gene>
    <name evidence="2" type="ORF">ElyMa_001275000</name>
</gene>
<feature type="compositionally biased region" description="Acidic residues" evidence="1">
    <location>
        <begin position="1"/>
        <end position="16"/>
    </location>
</feature>
<evidence type="ECO:0000256" key="1">
    <source>
        <dbReference type="SAM" id="MobiDB-lite"/>
    </source>
</evidence>
<keyword evidence="2" id="KW-0482">Metalloprotease</keyword>
<organism evidence="2 3">
    <name type="scientific">Elysia marginata</name>
    <dbReference type="NCBI Taxonomy" id="1093978"/>
    <lineage>
        <taxon>Eukaryota</taxon>
        <taxon>Metazoa</taxon>
        <taxon>Spiralia</taxon>
        <taxon>Lophotrochozoa</taxon>
        <taxon>Mollusca</taxon>
        <taxon>Gastropoda</taxon>
        <taxon>Heterobranchia</taxon>
        <taxon>Euthyneura</taxon>
        <taxon>Panpulmonata</taxon>
        <taxon>Sacoglossa</taxon>
        <taxon>Placobranchoidea</taxon>
        <taxon>Plakobranchidae</taxon>
        <taxon>Elysia</taxon>
    </lineage>
</organism>
<dbReference type="InterPro" id="IPR000884">
    <property type="entry name" value="TSP1_rpt"/>
</dbReference>
<evidence type="ECO:0000313" key="2">
    <source>
        <dbReference type="EMBL" id="GFS08485.1"/>
    </source>
</evidence>
<feature type="compositionally biased region" description="Basic and acidic residues" evidence="1">
    <location>
        <begin position="17"/>
        <end position="33"/>
    </location>
</feature>
<dbReference type="InterPro" id="IPR036383">
    <property type="entry name" value="TSP1_rpt_sf"/>
</dbReference>
<sequence>MKNDDGVDNDCDGNVDEEIKNYEDDDMDGKADEDVGTNASALHGGWGVWSPWDCWAPCSEASRYRRYRLCDRPSPSKGGRGCTEEEVEYSNRVCDFSSIPCLEDCPSTKWGEYCILECPRDCLDQRCDKTTGRCQGCKPGRTGDQCHMGEQNCSQSKDHTTHSALANQSAIYPI</sequence>
<keyword evidence="2" id="KW-0645">Protease</keyword>
<dbReference type="PROSITE" id="PS50092">
    <property type="entry name" value="TSP1"/>
    <property type="match status" value="1"/>
</dbReference>
<comment type="caution">
    <text evidence="2">The sequence shown here is derived from an EMBL/GenBank/DDBJ whole genome shotgun (WGS) entry which is preliminary data.</text>
</comment>
<evidence type="ECO:0000313" key="3">
    <source>
        <dbReference type="Proteomes" id="UP000762676"/>
    </source>
</evidence>
<dbReference type="Proteomes" id="UP000762676">
    <property type="component" value="Unassembled WGS sequence"/>
</dbReference>
<accession>A0AAV4IG30</accession>
<protein>
    <submittedName>
        <fullName evidence="2">A disintegrin and metalloproteinase with thrombospondin motifs 1</fullName>
    </submittedName>
</protein>
<dbReference type="GO" id="GO:0008237">
    <property type="term" value="F:metallopeptidase activity"/>
    <property type="evidence" value="ECO:0007669"/>
    <property type="project" value="UniProtKB-KW"/>
</dbReference>
<reference evidence="2 3" key="1">
    <citation type="journal article" date="2021" name="Elife">
        <title>Chloroplast acquisition without the gene transfer in kleptoplastic sea slugs, Plakobranchus ocellatus.</title>
        <authorList>
            <person name="Maeda T."/>
            <person name="Takahashi S."/>
            <person name="Yoshida T."/>
            <person name="Shimamura S."/>
            <person name="Takaki Y."/>
            <person name="Nagai Y."/>
            <person name="Toyoda A."/>
            <person name="Suzuki Y."/>
            <person name="Arimoto A."/>
            <person name="Ishii H."/>
            <person name="Satoh N."/>
            <person name="Nishiyama T."/>
            <person name="Hasebe M."/>
            <person name="Maruyama T."/>
            <person name="Minagawa J."/>
            <person name="Obokata J."/>
            <person name="Shigenobu S."/>
        </authorList>
    </citation>
    <scope>NUCLEOTIDE SEQUENCE [LARGE SCALE GENOMIC DNA]</scope>
</reference>
<keyword evidence="2" id="KW-0378">Hydrolase</keyword>
<name>A0AAV4IG30_9GAST</name>